<evidence type="ECO:0000256" key="1">
    <source>
        <dbReference type="SAM" id="MobiDB-lite"/>
    </source>
</evidence>
<organism evidence="2 3">
    <name type="scientific">Muricoccus nepalensis</name>
    <dbReference type="NCBI Taxonomy" id="1854500"/>
    <lineage>
        <taxon>Bacteria</taxon>
        <taxon>Pseudomonadati</taxon>
        <taxon>Pseudomonadota</taxon>
        <taxon>Alphaproteobacteria</taxon>
        <taxon>Acetobacterales</taxon>
        <taxon>Roseomonadaceae</taxon>
        <taxon>Muricoccus</taxon>
    </lineage>
</organism>
<keyword evidence="3" id="KW-1185">Reference proteome</keyword>
<comment type="caution">
    <text evidence="2">The sequence shown here is derived from an EMBL/GenBank/DDBJ whole genome shotgun (WGS) entry which is preliminary data.</text>
</comment>
<dbReference type="AlphaFoldDB" id="A0A502GDW1"/>
<reference evidence="2 3" key="1">
    <citation type="journal article" date="2019" name="Environ. Microbiol.">
        <title>Species interactions and distinct microbial communities in high Arctic permafrost affected cryosols are associated with the CH4 and CO2 gas fluxes.</title>
        <authorList>
            <person name="Altshuler I."/>
            <person name="Hamel J."/>
            <person name="Turney S."/>
            <person name="Magnuson E."/>
            <person name="Levesque R."/>
            <person name="Greer C."/>
            <person name="Whyte L.G."/>
        </authorList>
    </citation>
    <scope>NUCLEOTIDE SEQUENCE [LARGE SCALE GENOMIC DNA]</scope>
    <source>
        <strain evidence="2 3">S9.3B</strain>
    </source>
</reference>
<gene>
    <name evidence="2" type="ORF">EAH89_04505</name>
</gene>
<dbReference type="Proteomes" id="UP000317078">
    <property type="component" value="Unassembled WGS sequence"/>
</dbReference>
<evidence type="ECO:0000313" key="3">
    <source>
        <dbReference type="Proteomes" id="UP000317078"/>
    </source>
</evidence>
<sequence>MAAALRTPSLKYRSFGNEPVRTPPAPSPRAEDQALSALGEALALVNELPPDAVLGDRAPALPPPVPTRDAYRPVRAPAATPEASACAGGLPAATLPDAPPREAAPLPLPSLSRAPAGPLPPAPIQAAPGSGGKTLLQLLLASSGGAAPVAPQARAPAGVPPVAFPALGRPIPARRPDTGSSLLDTLFAGKGGGEPVHYALIDALDEDGRGAPGESSARYWPAARVEIALPELLRRVAAGLRAASAA</sequence>
<protein>
    <submittedName>
        <fullName evidence="2">Uncharacterized protein</fullName>
    </submittedName>
</protein>
<proteinExistence type="predicted"/>
<dbReference type="EMBL" id="RCZP01000003">
    <property type="protein sequence ID" value="TPG59510.1"/>
    <property type="molecule type" value="Genomic_DNA"/>
</dbReference>
<feature type="compositionally biased region" description="Low complexity" evidence="1">
    <location>
        <begin position="101"/>
        <end position="116"/>
    </location>
</feature>
<accession>A0A502GDW1</accession>
<name>A0A502GDW1_9PROT</name>
<evidence type="ECO:0000313" key="2">
    <source>
        <dbReference type="EMBL" id="TPG59510.1"/>
    </source>
</evidence>
<feature type="region of interest" description="Disordered" evidence="1">
    <location>
        <begin position="1"/>
        <end position="34"/>
    </location>
</feature>
<feature type="region of interest" description="Disordered" evidence="1">
    <location>
        <begin position="55"/>
        <end position="130"/>
    </location>
</feature>
<feature type="compositionally biased region" description="Low complexity" evidence="1">
    <location>
        <begin position="76"/>
        <end position="87"/>
    </location>
</feature>